<feature type="transmembrane region" description="Helical" evidence="6">
    <location>
        <begin position="187"/>
        <end position="206"/>
    </location>
</feature>
<evidence type="ECO:0000256" key="5">
    <source>
        <dbReference type="ARBA" id="ARBA00023136"/>
    </source>
</evidence>
<dbReference type="PANTHER" id="PTHR22950">
    <property type="entry name" value="AMINO ACID TRANSPORTER"/>
    <property type="match status" value="1"/>
</dbReference>
<dbReference type="InParanoid" id="I3EH34"/>
<proteinExistence type="inferred from homology"/>
<dbReference type="GO" id="GO:0015179">
    <property type="term" value="F:L-amino acid transmembrane transporter activity"/>
    <property type="evidence" value="ECO:0007669"/>
    <property type="project" value="TreeGrafter"/>
</dbReference>
<dbReference type="InterPro" id="IPR013057">
    <property type="entry name" value="AA_transpt_TM"/>
</dbReference>
<comment type="similarity">
    <text evidence="2">Belongs to the amino acid/polyamine transporter 2 family.</text>
</comment>
<keyword evidence="9" id="KW-1185">Reference proteome</keyword>
<dbReference type="GO" id="GO:0016020">
    <property type="term" value="C:membrane"/>
    <property type="evidence" value="ECO:0007669"/>
    <property type="project" value="UniProtKB-SubCell"/>
</dbReference>
<comment type="subcellular location">
    <subcellularLocation>
        <location evidence="1">Membrane</location>
        <topology evidence="1">Multi-pass membrane protein</topology>
    </subcellularLocation>
</comment>
<evidence type="ECO:0000313" key="8">
    <source>
        <dbReference type="EMBL" id="EIJ88531.1"/>
    </source>
</evidence>
<evidence type="ECO:0000256" key="2">
    <source>
        <dbReference type="ARBA" id="ARBA00008066"/>
    </source>
</evidence>
<dbReference type="Pfam" id="PF01490">
    <property type="entry name" value="Aa_trans"/>
    <property type="match status" value="1"/>
</dbReference>
<dbReference type="VEuPathDB" id="MicrosporidiaDB:NEQG_01221"/>
<reference evidence="8" key="1">
    <citation type="submission" date="2011-01" db="EMBL/GenBank/DDBJ databases">
        <title>The Genome Sequence of Nematocida parisii strain ERTm3.</title>
        <authorList>
            <consortium name="The Broad Institute Genome Sequencing Platform"/>
            <consortium name="The Broad Institute Genome Sequencing Center for Infectious Disease"/>
            <person name="Cuomo C."/>
            <person name="Troemel E."/>
            <person name="Young S.K."/>
            <person name="Zeng Q."/>
            <person name="Gargeya S."/>
            <person name="Fitzgerald M."/>
            <person name="Haas B."/>
            <person name="Abouelleil A."/>
            <person name="Alvarado L."/>
            <person name="Arachchi H.M."/>
            <person name="Berlin A."/>
            <person name="Chapman S.B."/>
            <person name="Gearin G."/>
            <person name="Goldberg J."/>
            <person name="Griggs A."/>
            <person name="Gujja S."/>
            <person name="Hansen M."/>
            <person name="Heiman D."/>
            <person name="Howarth C."/>
            <person name="Larimer J."/>
            <person name="Lui A."/>
            <person name="MacDonald P.J.P."/>
            <person name="McCowen C."/>
            <person name="Montmayeur A."/>
            <person name="Murphy C."/>
            <person name="Neiman D."/>
            <person name="Pearson M."/>
            <person name="Priest M."/>
            <person name="Roberts A."/>
            <person name="Saif S."/>
            <person name="Shea T."/>
            <person name="Sisk P."/>
            <person name="Stolte C."/>
            <person name="Sykes S."/>
            <person name="Wortman J."/>
            <person name="Nusbaum C."/>
            <person name="Birren B."/>
        </authorList>
    </citation>
    <scope>NUCLEOTIDE SEQUENCE</scope>
    <source>
        <strain evidence="8">ERTm3</strain>
    </source>
</reference>
<dbReference type="HOGENOM" id="CLU_1315724_0_0_1"/>
<gene>
    <name evidence="8" type="ORF">NEQG_01221</name>
</gene>
<feature type="transmembrane region" description="Helical" evidence="6">
    <location>
        <begin position="126"/>
        <end position="145"/>
    </location>
</feature>
<dbReference type="OrthoDB" id="438545at2759"/>
<dbReference type="STRING" id="935791.I3EH34"/>
<organism evidence="8 9">
    <name type="scientific">Nematocida parisii (strain ERTm3)</name>
    <name type="common">Nematode killer fungus</name>
    <dbReference type="NCBI Taxonomy" id="935791"/>
    <lineage>
        <taxon>Eukaryota</taxon>
        <taxon>Fungi</taxon>
        <taxon>Fungi incertae sedis</taxon>
        <taxon>Microsporidia</taxon>
        <taxon>Nematocida</taxon>
    </lineage>
</organism>
<evidence type="ECO:0000256" key="1">
    <source>
        <dbReference type="ARBA" id="ARBA00004141"/>
    </source>
</evidence>
<accession>I3EH34</accession>
<evidence type="ECO:0000313" key="9">
    <source>
        <dbReference type="Proteomes" id="UP000002872"/>
    </source>
</evidence>
<dbReference type="AlphaFoldDB" id="I3EH34"/>
<evidence type="ECO:0000256" key="6">
    <source>
        <dbReference type="SAM" id="Phobius"/>
    </source>
</evidence>
<feature type="transmembrane region" description="Helical" evidence="6">
    <location>
        <begin position="151"/>
        <end position="175"/>
    </location>
</feature>
<evidence type="ECO:0000256" key="4">
    <source>
        <dbReference type="ARBA" id="ARBA00022989"/>
    </source>
</evidence>
<keyword evidence="5 6" id="KW-0472">Membrane</keyword>
<feature type="transmembrane region" description="Helical" evidence="6">
    <location>
        <begin position="77"/>
        <end position="98"/>
    </location>
</feature>
<dbReference type="EMBL" id="GL870878">
    <property type="protein sequence ID" value="EIJ88531.1"/>
    <property type="molecule type" value="Genomic_DNA"/>
</dbReference>
<evidence type="ECO:0000259" key="7">
    <source>
        <dbReference type="Pfam" id="PF01490"/>
    </source>
</evidence>
<dbReference type="Proteomes" id="UP000002872">
    <property type="component" value="Unassembled WGS sequence"/>
</dbReference>
<protein>
    <recommendedName>
        <fullName evidence="7">Amino acid transporter transmembrane domain-containing protein</fullName>
    </recommendedName>
</protein>
<keyword evidence="3 6" id="KW-0812">Transmembrane</keyword>
<name>I3EH34_NEMP3</name>
<sequence length="209" mass="23365">MVKVFSLLKNPTKINGAKVGTYAIVIVSIAYFFVANGGYIAGGNGQNSSILDVLSNTEKPFHKIIMTNFGDTWGGTYFHLITISKLAMVIVLLGAYPLQLHPTRDSIITFLSIIFKNNIFRNNPRVVEVLITSIMTITVFIESLYKIKYIFVMKLIASTASCYIMFTLPSIAYIYSQNKVKLFDYTSKGILIGSILFSICSTYLLLHEK</sequence>
<feature type="transmembrane region" description="Helical" evidence="6">
    <location>
        <begin position="21"/>
        <end position="41"/>
    </location>
</feature>
<keyword evidence="4 6" id="KW-1133">Transmembrane helix</keyword>
<evidence type="ECO:0000256" key="3">
    <source>
        <dbReference type="ARBA" id="ARBA00022692"/>
    </source>
</evidence>
<feature type="domain" description="Amino acid transporter transmembrane" evidence="7">
    <location>
        <begin position="6"/>
        <end position="179"/>
    </location>
</feature>